<evidence type="ECO:0000256" key="2">
    <source>
        <dbReference type="ARBA" id="ARBA00022801"/>
    </source>
</evidence>
<organism evidence="5 6">
    <name type="scientific">Ostreobium quekettii</name>
    <dbReference type="NCBI Taxonomy" id="121088"/>
    <lineage>
        <taxon>Eukaryota</taxon>
        <taxon>Viridiplantae</taxon>
        <taxon>Chlorophyta</taxon>
        <taxon>core chlorophytes</taxon>
        <taxon>Ulvophyceae</taxon>
        <taxon>TCBD clade</taxon>
        <taxon>Bryopsidales</taxon>
        <taxon>Ostreobineae</taxon>
        <taxon>Ostreobiaceae</taxon>
        <taxon>Ostreobium</taxon>
    </lineage>
</organism>
<dbReference type="Pfam" id="PF00232">
    <property type="entry name" value="Glyco_hydro_1"/>
    <property type="match status" value="1"/>
</dbReference>
<dbReference type="AlphaFoldDB" id="A0A8S1IS07"/>
<accession>A0A8S1IS07</accession>
<evidence type="ECO:0000256" key="3">
    <source>
        <dbReference type="ARBA" id="ARBA00023295"/>
    </source>
</evidence>
<evidence type="ECO:0000256" key="1">
    <source>
        <dbReference type="ARBA" id="ARBA00010838"/>
    </source>
</evidence>
<evidence type="ECO:0000313" key="6">
    <source>
        <dbReference type="Proteomes" id="UP000708148"/>
    </source>
</evidence>
<dbReference type="PRINTS" id="PR00131">
    <property type="entry name" value="GLHYDRLASE1"/>
</dbReference>
<dbReference type="GO" id="GO:0005975">
    <property type="term" value="P:carbohydrate metabolic process"/>
    <property type="evidence" value="ECO:0007669"/>
    <property type="project" value="InterPro"/>
</dbReference>
<comment type="caution">
    <text evidence="5">The sequence shown here is derived from an EMBL/GenBank/DDBJ whole genome shotgun (WGS) entry which is preliminary data.</text>
</comment>
<dbReference type="PANTHER" id="PTHR10353">
    <property type="entry name" value="GLYCOSYL HYDROLASE"/>
    <property type="match status" value="1"/>
</dbReference>
<dbReference type="GO" id="GO:0008422">
    <property type="term" value="F:beta-glucosidase activity"/>
    <property type="evidence" value="ECO:0007669"/>
    <property type="project" value="TreeGrafter"/>
</dbReference>
<evidence type="ECO:0000256" key="4">
    <source>
        <dbReference type="RuleBase" id="RU003690"/>
    </source>
</evidence>
<sequence length="551" mass="61964">MAGSGDAMAGGPKVREFPAGFIWGTATSAYQVEGAWTEGGKGRSIWDYFSHTAGKVHAGSNADMACDQYHRIDEDVRLMANMGVKYYRLSIAWTRIQPTGTGPANLEGVAYYNRVINALIAAEIEPVVTLYHWDLPLALQVERNGWLGGEYVIDAYVEYARLCFHHFGDRVRRWITFNEPWCVTVLGFCTGEHAPGRTGQPWTEPYLAGHNLLLAHAKAVKLYRDEYKSWQKGLIGITCNSDWREPLPDANPSRYMRNCEAAERTRQFFLAWFTDPVYFGDYPELMKVRLGDRLPTFTPAERALMKGSSDFFGLNHYMTTYVADAAPGAAVGFTRPEGRADWVVVANGKEREPEVEVTSPKGGEAPQWGVKSLWNWVQGAKSNEEVKAADSPAKAAMQDANAVGWFADQGSQWSNDPNWAMTDMGWAIVPWGLRKMVGWIQKRYHPEGGILITENGCACKDTDVAVARCDKMRVEYLHGYISELHKAITEDGVDCRGYFVWSLMDNFEWAHGYSKRFGIHWVNYDTLERVPKESSKWFAKLIATNSVPPNA</sequence>
<dbReference type="EMBL" id="CAJHUC010000720">
    <property type="protein sequence ID" value="CAD7697857.1"/>
    <property type="molecule type" value="Genomic_DNA"/>
</dbReference>
<reference evidence="5" key="1">
    <citation type="submission" date="2020-12" db="EMBL/GenBank/DDBJ databases">
        <authorList>
            <person name="Iha C."/>
        </authorList>
    </citation>
    <scope>NUCLEOTIDE SEQUENCE</scope>
</reference>
<protein>
    <recommendedName>
        <fullName evidence="7">Beta-glucosidase</fullName>
    </recommendedName>
</protein>
<dbReference type="InterPro" id="IPR017853">
    <property type="entry name" value="GH"/>
</dbReference>
<keyword evidence="2" id="KW-0378">Hydrolase</keyword>
<evidence type="ECO:0008006" key="7">
    <source>
        <dbReference type="Google" id="ProtNLM"/>
    </source>
</evidence>
<comment type="similarity">
    <text evidence="1 4">Belongs to the glycosyl hydrolase 1 family.</text>
</comment>
<evidence type="ECO:0000313" key="5">
    <source>
        <dbReference type="EMBL" id="CAD7697857.1"/>
    </source>
</evidence>
<proteinExistence type="inferred from homology"/>
<dbReference type="PROSITE" id="PS00653">
    <property type="entry name" value="GLYCOSYL_HYDROL_F1_2"/>
    <property type="match status" value="1"/>
</dbReference>
<keyword evidence="3" id="KW-0326">Glycosidase</keyword>
<dbReference type="SUPFAM" id="SSF51445">
    <property type="entry name" value="(Trans)glycosidases"/>
    <property type="match status" value="1"/>
</dbReference>
<gene>
    <name evidence="5" type="ORF">OSTQU699_LOCUS3218</name>
</gene>
<dbReference type="InterPro" id="IPR033132">
    <property type="entry name" value="GH_1_N_CS"/>
</dbReference>
<keyword evidence="6" id="KW-1185">Reference proteome</keyword>
<dbReference type="Proteomes" id="UP000708148">
    <property type="component" value="Unassembled WGS sequence"/>
</dbReference>
<name>A0A8S1IS07_9CHLO</name>
<dbReference type="Gene3D" id="3.20.20.80">
    <property type="entry name" value="Glycosidases"/>
    <property type="match status" value="2"/>
</dbReference>
<dbReference type="OrthoDB" id="65569at2759"/>
<dbReference type="PANTHER" id="PTHR10353:SF36">
    <property type="entry name" value="LP05116P"/>
    <property type="match status" value="1"/>
</dbReference>
<dbReference type="InterPro" id="IPR001360">
    <property type="entry name" value="Glyco_hydro_1"/>
</dbReference>